<proteinExistence type="predicted"/>
<gene>
    <name evidence="8" type="ORF">S06H3_04171</name>
</gene>
<evidence type="ECO:0000313" key="8">
    <source>
        <dbReference type="EMBL" id="GAH96177.1"/>
    </source>
</evidence>
<organism evidence="8">
    <name type="scientific">marine sediment metagenome</name>
    <dbReference type="NCBI Taxonomy" id="412755"/>
    <lineage>
        <taxon>unclassified sequences</taxon>
        <taxon>metagenomes</taxon>
        <taxon>ecological metagenomes</taxon>
    </lineage>
</organism>
<evidence type="ECO:0000256" key="3">
    <source>
        <dbReference type="ARBA" id="ARBA00022692"/>
    </source>
</evidence>
<evidence type="ECO:0000256" key="4">
    <source>
        <dbReference type="ARBA" id="ARBA00022989"/>
    </source>
</evidence>
<dbReference type="EMBL" id="BARV01001437">
    <property type="protein sequence ID" value="GAH96177.1"/>
    <property type="molecule type" value="Genomic_DNA"/>
</dbReference>
<dbReference type="InterPro" id="IPR036259">
    <property type="entry name" value="MFS_trans_sf"/>
</dbReference>
<keyword evidence="4 6" id="KW-1133">Transmembrane helix</keyword>
<dbReference type="PANTHER" id="PTHR43124">
    <property type="entry name" value="PURINE EFFLUX PUMP PBUE"/>
    <property type="match status" value="1"/>
</dbReference>
<dbReference type="InterPro" id="IPR020846">
    <property type="entry name" value="MFS_dom"/>
</dbReference>
<comment type="caution">
    <text evidence="8">The sequence shown here is derived from an EMBL/GenBank/DDBJ whole genome shotgun (WGS) entry which is preliminary data.</text>
</comment>
<evidence type="ECO:0000256" key="2">
    <source>
        <dbReference type="ARBA" id="ARBA00022475"/>
    </source>
</evidence>
<feature type="transmembrane region" description="Helical" evidence="6">
    <location>
        <begin position="12"/>
        <end position="33"/>
    </location>
</feature>
<dbReference type="PROSITE" id="PS50850">
    <property type="entry name" value="MFS"/>
    <property type="match status" value="1"/>
</dbReference>
<keyword evidence="2" id="KW-1003">Cell membrane</keyword>
<feature type="domain" description="Major facilitator superfamily (MFS) profile" evidence="7">
    <location>
        <begin position="11"/>
        <end position="144"/>
    </location>
</feature>
<dbReference type="PANTHER" id="PTHR43124:SF3">
    <property type="entry name" value="CHLORAMPHENICOL EFFLUX PUMP RV0191"/>
    <property type="match status" value="1"/>
</dbReference>
<dbReference type="InterPro" id="IPR011701">
    <property type="entry name" value="MFS"/>
</dbReference>
<dbReference type="Gene3D" id="1.20.1250.20">
    <property type="entry name" value="MFS general substrate transporter like domains"/>
    <property type="match status" value="1"/>
</dbReference>
<name>X1JQ38_9ZZZZ</name>
<evidence type="ECO:0000256" key="5">
    <source>
        <dbReference type="ARBA" id="ARBA00023136"/>
    </source>
</evidence>
<feature type="transmembrane region" description="Helical" evidence="6">
    <location>
        <begin position="77"/>
        <end position="100"/>
    </location>
</feature>
<evidence type="ECO:0000259" key="7">
    <source>
        <dbReference type="PROSITE" id="PS50850"/>
    </source>
</evidence>
<feature type="transmembrane region" description="Helical" evidence="6">
    <location>
        <begin position="45"/>
        <end position="65"/>
    </location>
</feature>
<keyword evidence="5 6" id="KW-0472">Membrane</keyword>
<dbReference type="GO" id="GO:0022857">
    <property type="term" value="F:transmembrane transporter activity"/>
    <property type="evidence" value="ECO:0007669"/>
    <property type="project" value="InterPro"/>
</dbReference>
<dbReference type="Pfam" id="PF07690">
    <property type="entry name" value="MFS_1"/>
    <property type="match status" value="1"/>
</dbReference>
<evidence type="ECO:0000256" key="6">
    <source>
        <dbReference type="SAM" id="Phobius"/>
    </source>
</evidence>
<feature type="transmembrane region" description="Helical" evidence="6">
    <location>
        <begin position="106"/>
        <end position="127"/>
    </location>
</feature>
<dbReference type="SUPFAM" id="SSF103473">
    <property type="entry name" value="MFS general substrate transporter"/>
    <property type="match status" value="1"/>
</dbReference>
<comment type="subcellular location">
    <subcellularLocation>
        <location evidence="1">Cell membrane</location>
        <topology evidence="1">Multi-pass membrane protein</topology>
    </subcellularLocation>
</comment>
<sequence length="144" mass="15387">MTIMKIFKRFTLWVLLASATLTVMTGSIIAPVLNLLRDGLGVDPASAGLIITTHALFMALFSPLIGNLIDRVGARKLFVSGLVLYGLAGGSGLFITSYWVLIVSRAILGIAVAAIATTIVVTILNLYKGVERNKVMGQLILKKE</sequence>
<accession>X1JQ38</accession>
<dbReference type="AlphaFoldDB" id="X1JQ38"/>
<reference evidence="8" key="1">
    <citation type="journal article" date="2014" name="Front. Microbiol.">
        <title>High frequency of phylogenetically diverse reductive dehalogenase-homologous genes in deep subseafloor sedimentary metagenomes.</title>
        <authorList>
            <person name="Kawai M."/>
            <person name="Futagami T."/>
            <person name="Toyoda A."/>
            <person name="Takaki Y."/>
            <person name="Nishi S."/>
            <person name="Hori S."/>
            <person name="Arai W."/>
            <person name="Tsubouchi T."/>
            <person name="Morono Y."/>
            <person name="Uchiyama I."/>
            <person name="Ito T."/>
            <person name="Fujiyama A."/>
            <person name="Inagaki F."/>
            <person name="Takami H."/>
        </authorList>
    </citation>
    <scope>NUCLEOTIDE SEQUENCE</scope>
    <source>
        <strain evidence="8">Expedition CK06-06</strain>
    </source>
</reference>
<dbReference type="GO" id="GO:0005886">
    <property type="term" value="C:plasma membrane"/>
    <property type="evidence" value="ECO:0007669"/>
    <property type="project" value="UniProtKB-SubCell"/>
</dbReference>
<evidence type="ECO:0000256" key="1">
    <source>
        <dbReference type="ARBA" id="ARBA00004651"/>
    </source>
</evidence>
<dbReference type="InterPro" id="IPR050189">
    <property type="entry name" value="MFS_Efflux_Transporters"/>
</dbReference>
<protein>
    <recommendedName>
        <fullName evidence="7">Major facilitator superfamily (MFS) profile domain-containing protein</fullName>
    </recommendedName>
</protein>
<keyword evidence="3 6" id="KW-0812">Transmembrane</keyword>